<feature type="region of interest" description="Disordered" evidence="1">
    <location>
        <begin position="1"/>
        <end position="27"/>
    </location>
</feature>
<accession>X0RFA7</accession>
<sequence length="85" mass="9916">MTEVERDYEAEASEQGWNKDFDGPNKTDAKTFVERGEQIAGILKSKNTKLEDRLHRLEQSNKQFGEYHKKTLESQVRKTAETIKE</sequence>
<name>X0RFA7_9ZZZZ</name>
<dbReference type="EMBL" id="BARS01006288">
    <property type="protein sequence ID" value="GAF67584.1"/>
    <property type="molecule type" value="Genomic_DNA"/>
</dbReference>
<gene>
    <name evidence="2" type="ORF">S01H1_12276</name>
</gene>
<feature type="non-terminal residue" evidence="2">
    <location>
        <position position="85"/>
    </location>
</feature>
<evidence type="ECO:0000313" key="2">
    <source>
        <dbReference type="EMBL" id="GAF67584.1"/>
    </source>
</evidence>
<dbReference type="AlphaFoldDB" id="X0RFA7"/>
<comment type="caution">
    <text evidence="2">The sequence shown here is derived from an EMBL/GenBank/DDBJ whole genome shotgun (WGS) entry which is preliminary data.</text>
</comment>
<protein>
    <submittedName>
        <fullName evidence="2">Uncharacterized protein</fullName>
    </submittedName>
</protein>
<reference evidence="2" key="1">
    <citation type="journal article" date="2014" name="Front. Microbiol.">
        <title>High frequency of phylogenetically diverse reductive dehalogenase-homologous genes in deep subseafloor sedimentary metagenomes.</title>
        <authorList>
            <person name="Kawai M."/>
            <person name="Futagami T."/>
            <person name="Toyoda A."/>
            <person name="Takaki Y."/>
            <person name="Nishi S."/>
            <person name="Hori S."/>
            <person name="Arai W."/>
            <person name="Tsubouchi T."/>
            <person name="Morono Y."/>
            <person name="Uchiyama I."/>
            <person name="Ito T."/>
            <person name="Fujiyama A."/>
            <person name="Inagaki F."/>
            <person name="Takami H."/>
        </authorList>
    </citation>
    <scope>NUCLEOTIDE SEQUENCE</scope>
    <source>
        <strain evidence="2">Expedition CK06-06</strain>
    </source>
</reference>
<evidence type="ECO:0000256" key="1">
    <source>
        <dbReference type="SAM" id="MobiDB-lite"/>
    </source>
</evidence>
<proteinExistence type="predicted"/>
<organism evidence="2">
    <name type="scientific">marine sediment metagenome</name>
    <dbReference type="NCBI Taxonomy" id="412755"/>
    <lineage>
        <taxon>unclassified sequences</taxon>
        <taxon>metagenomes</taxon>
        <taxon>ecological metagenomes</taxon>
    </lineage>
</organism>
<feature type="compositionally biased region" description="Basic and acidic residues" evidence="1">
    <location>
        <begin position="17"/>
        <end position="27"/>
    </location>
</feature>